<dbReference type="SUPFAM" id="SSF47413">
    <property type="entry name" value="lambda repressor-like DNA-binding domains"/>
    <property type="match status" value="1"/>
</dbReference>
<dbReference type="PANTHER" id="PTHR46797">
    <property type="entry name" value="HTH-TYPE TRANSCRIPTIONAL REGULATOR"/>
    <property type="match status" value="1"/>
</dbReference>
<dbReference type="PROSITE" id="PS50943">
    <property type="entry name" value="HTH_CROC1"/>
    <property type="match status" value="1"/>
</dbReference>
<name>A0ABW0GUR1_9MICO</name>
<gene>
    <name evidence="3" type="ORF">ACFPJ6_17870</name>
</gene>
<protein>
    <submittedName>
        <fullName evidence="3">Helix-turn-helix domain-containing protein</fullName>
    </submittedName>
</protein>
<comment type="caution">
    <text evidence="3">The sequence shown here is derived from an EMBL/GenBank/DDBJ whole genome shotgun (WGS) entry which is preliminary data.</text>
</comment>
<dbReference type="Gene3D" id="1.10.260.40">
    <property type="entry name" value="lambda repressor-like DNA-binding domains"/>
    <property type="match status" value="1"/>
</dbReference>
<dbReference type="Pfam" id="PF01381">
    <property type="entry name" value="HTH_3"/>
    <property type="match status" value="1"/>
</dbReference>
<dbReference type="InterPro" id="IPR050807">
    <property type="entry name" value="TransReg_Diox_bact_type"/>
</dbReference>
<evidence type="ECO:0000256" key="1">
    <source>
        <dbReference type="ARBA" id="ARBA00023125"/>
    </source>
</evidence>
<dbReference type="SUPFAM" id="SSF51182">
    <property type="entry name" value="RmlC-like cupins"/>
    <property type="match status" value="1"/>
</dbReference>
<sequence>MTERARVARPSRAAVSIGPRLRAARQARGLTLEVVAERAGLTKSFVSRLERDHVSPSVASLITVCDVVGLRVGDLFEPSPTAVVRHGEGAPINFGGTRVEETLLTPGTQRDLQVIRSHILAGGHGGKDLYALPTQVEFVYVVHGRLLVVLEDETVALAAGDCLTFAGRTPHTWRNASASETCDVLWVLAPAP</sequence>
<reference evidence="4" key="1">
    <citation type="journal article" date="2019" name="Int. J. Syst. Evol. Microbiol.">
        <title>The Global Catalogue of Microorganisms (GCM) 10K type strain sequencing project: providing services to taxonomists for standard genome sequencing and annotation.</title>
        <authorList>
            <consortium name="The Broad Institute Genomics Platform"/>
            <consortium name="The Broad Institute Genome Sequencing Center for Infectious Disease"/>
            <person name="Wu L."/>
            <person name="Ma J."/>
        </authorList>
    </citation>
    <scope>NUCLEOTIDE SEQUENCE [LARGE SCALE GENOMIC DNA]</scope>
    <source>
        <strain evidence="4">CCUG 43114</strain>
    </source>
</reference>
<evidence type="ECO:0000259" key="2">
    <source>
        <dbReference type="PROSITE" id="PS50943"/>
    </source>
</evidence>
<dbReference type="Proteomes" id="UP001596122">
    <property type="component" value="Unassembled WGS sequence"/>
</dbReference>
<dbReference type="EMBL" id="JBHSLD010000028">
    <property type="protein sequence ID" value="MFC5382636.1"/>
    <property type="molecule type" value="Genomic_DNA"/>
</dbReference>
<dbReference type="InterPro" id="IPR011051">
    <property type="entry name" value="RmlC_Cupin_sf"/>
</dbReference>
<dbReference type="CDD" id="cd00093">
    <property type="entry name" value="HTH_XRE"/>
    <property type="match status" value="1"/>
</dbReference>
<dbReference type="CDD" id="cd02209">
    <property type="entry name" value="cupin_XRE_C"/>
    <property type="match status" value="1"/>
</dbReference>
<evidence type="ECO:0000313" key="4">
    <source>
        <dbReference type="Proteomes" id="UP001596122"/>
    </source>
</evidence>
<keyword evidence="1" id="KW-0238">DNA-binding</keyword>
<proteinExistence type="predicted"/>
<dbReference type="InterPro" id="IPR001387">
    <property type="entry name" value="Cro/C1-type_HTH"/>
</dbReference>
<dbReference type="PANTHER" id="PTHR46797:SF1">
    <property type="entry name" value="METHYLPHOSPHONATE SYNTHASE"/>
    <property type="match status" value="1"/>
</dbReference>
<organism evidence="3 4">
    <name type="scientific">Aquipuribacter nitratireducens</name>
    <dbReference type="NCBI Taxonomy" id="650104"/>
    <lineage>
        <taxon>Bacteria</taxon>
        <taxon>Bacillati</taxon>
        <taxon>Actinomycetota</taxon>
        <taxon>Actinomycetes</taxon>
        <taxon>Micrococcales</taxon>
        <taxon>Intrasporangiaceae</taxon>
        <taxon>Aquipuribacter</taxon>
    </lineage>
</organism>
<accession>A0ABW0GUR1</accession>
<dbReference type="RefSeq" id="WP_340270314.1">
    <property type="nucleotide sequence ID" value="NZ_JBBEOG010000006.1"/>
</dbReference>
<dbReference type="InterPro" id="IPR013096">
    <property type="entry name" value="Cupin_2"/>
</dbReference>
<evidence type="ECO:0000313" key="3">
    <source>
        <dbReference type="EMBL" id="MFC5382636.1"/>
    </source>
</evidence>
<dbReference type="InterPro" id="IPR010982">
    <property type="entry name" value="Lambda_DNA-bd_dom_sf"/>
</dbReference>
<keyword evidence="4" id="KW-1185">Reference proteome</keyword>
<dbReference type="Pfam" id="PF07883">
    <property type="entry name" value="Cupin_2"/>
    <property type="match status" value="1"/>
</dbReference>
<dbReference type="SMART" id="SM00530">
    <property type="entry name" value="HTH_XRE"/>
    <property type="match status" value="1"/>
</dbReference>
<dbReference type="InterPro" id="IPR014710">
    <property type="entry name" value="RmlC-like_jellyroll"/>
</dbReference>
<feature type="domain" description="HTH cro/C1-type" evidence="2">
    <location>
        <begin position="21"/>
        <end position="75"/>
    </location>
</feature>
<dbReference type="Gene3D" id="2.60.120.10">
    <property type="entry name" value="Jelly Rolls"/>
    <property type="match status" value="1"/>
</dbReference>